<evidence type="ECO:0000256" key="5">
    <source>
        <dbReference type="SAM" id="Phobius"/>
    </source>
</evidence>
<dbReference type="InterPro" id="IPR019775">
    <property type="entry name" value="WD40_repeat_CS"/>
</dbReference>
<proteinExistence type="predicted"/>
<evidence type="ECO:0000313" key="6">
    <source>
        <dbReference type="EMBL" id="KAG5565645.1"/>
    </source>
</evidence>
<dbReference type="EMBL" id="JACTNZ010000001">
    <property type="protein sequence ID" value="KAG5565645.1"/>
    <property type="molecule type" value="Genomic_DNA"/>
</dbReference>
<dbReference type="SMART" id="SM00320">
    <property type="entry name" value="WD40"/>
    <property type="match status" value="4"/>
</dbReference>
<dbReference type="PANTHER" id="PTHR45282">
    <property type="entry name" value="OS03G0858400 PROTEIN"/>
    <property type="match status" value="1"/>
</dbReference>
<accession>A0AAV6LKG1</accession>
<sequence>MEASITIGLLSVVIGALIALSFFANYFRNRKSQVQSIAPPEALQKPVSKPTSKKPHSKPHSHPADKAPSGTVRPAWARCWPAANNLPPPPQHLPASSMPSRRVEPATLALITIVRIKRLPSYQNPQIVEANKRHHPLDLNTLKGHGDSVTGLCFSSDGRSLATGTLPSKLWEVFAFCKSNNYHNEFTSALTQCISFAIDVVLGREVECKWKPPFKVIIYCSVSMSHEDLLPRVLACADGVVRVFKLDDASSKSFKFLRINLPVGCHPTAVAFCDDASSLVVTSQAFSGSSLYMYGEEKPQATGDSRQQTKLPLPEIKWEHHKAHDKRAILTLVGTMATYGSADGSTILASSSDGIDSVVLVKNEAIRDRWKSYFETLLVAQVEERYWCEQNKMSVAEMRMLRWICGKTRRDRIRNETVREMVGVAPIEEKLRENRLRWFGHVYRRPGDAVVKRADMIALGSNATGRGSPKLTLDAMVHKDMSIVGTDIKIWHGKTGKTLGNVDTNQLKNNMATISPNGRFVAAAAFTADVKVWEIIYSKDGAVKEVSKVMQLKGHKSAVTWLCFSPNSEQIITASKDGTIRIWNINVQQVTSETPILLATANVVHEPYALVAATLTTSPPQPVIHLLCLKQAWKQSPRILLGVLVPVLSKPQSNSYMNVPVSFEPRSSDVLGLLSRTSSRALFSYDLPLVSQMPLLLTSPFLEQGLGHPEMQDHFRYHQDEDPKTLKVFPIPLHDSNGTTMQYDRLSISPDGRILAVTNGSTLQWLSAETGQALDTADRAHDGDITDIAWAPRAISNEHVKVVAWSNDFPPSGYWRICKNSFLPCSVIPTYTVFHGYKLDTYVPRMFGGCLVVQVVKPVSGDKQALVLATASLDKKVKLWAAPPLHPS</sequence>
<dbReference type="InterPro" id="IPR015943">
    <property type="entry name" value="WD40/YVTN_repeat-like_dom_sf"/>
</dbReference>
<evidence type="ECO:0000256" key="1">
    <source>
        <dbReference type="ARBA" id="ARBA00022574"/>
    </source>
</evidence>
<feature type="repeat" description="WD" evidence="3">
    <location>
        <begin position="552"/>
        <end position="593"/>
    </location>
</feature>
<keyword evidence="5" id="KW-1133">Transmembrane helix</keyword>
<dbReference type="Pfam" id="PF00400">
    <property type="entry name" value="WD40"/>
    <property type="match status" value="2"/>
</dbReference>
<gene>
    <name evidence="6" type="ORF">RHGRI_001531</name>
</gene>
<dbReference type="PANTHER" id="PTHR45282:SF2">
    <property type="entry name" value="OS03G0858400 PROTEIN"/>
    <property type="match status" value="1"/>
</dbReference>
<protein>
    <recommendedName>
        <fullName evidence="8">Transducin/WD40 repeat-like superfamily protein</fullName>
    </recommendedName>
</protein>
<name>A0AAV6LKG1_9ERIC</name>
<dbReference type="PROSITE" id="PS50294">
    <property type="entry name" value="WD_REPEATS_REGION"/>
    <property type="match status" value="1"/>
</dbReference>
<keyword evidence="5" id="KW-0812">Transmembrane</keyword>
<reference evidence="6" key="1">
    <citation type="submission" date="2020-08" db="EMBL/GenBank/DDBJ databases">
        <title>Plant Genome Project.</title>
        <authorList>
            <person name="Zhang R.-G."/>
        </authorList>
    </citation>
    <scope>NUCLEOTIDE SEQUENCE</scope>
    <source>
        <strain evidence="6">WSP0</strain>
        <tissue evidence="6">Leaf</tissue>
    </source>
</reference>
<evidence type="ECO:0000256" key="2">
    <source>
        <dbReference type="ARBA" id="ARBA00022737"/>
    </source>
</evidence>
<dbReference type="InterPro" id="IPR011047">
    <property type="entry name" value="Quinoprotein_ADH-like_sf"/>
</dbReference>
<keyword evidence="1 3" id="KW-0853">WD repeat</keyword>
<comment type="caution">
    <text evidence="6">The sequence shown here is derived from an EMBL/GenBank/DDBJ whole genome shotgun (WGS) entry which is preliminary data.</text>
</comment>
<dbReference type="SUPFAM" id="SSF50998">
    <property type="entry name" value="Quinoprotein alcohol dehydrogenase-like"/>
    <property type="match status" value="2"/>
</dbReference>
<feature type="compositionally biased region" description="Basic residues" evidence="4">
    <location>
        <begin position="51"/>
        <end position="61"/>
    </location>
</feature>
<dbReference type="PROSITE" id="PS00678">
    <property type="entry name" value="WD_REPEATS_1"/>
    <property type="match status" value="1"/>
</dbReference>
<evidence type="ECO:0000256" key="4">
    <source>
        <dbReference type="SAM" id="MobiDB-lite"/>
    </source>
</evidence>
<evidence type="ECO:0000313" key="7">
    <source>
        <dbReference type="Proteomes" id="UP000823749"/>
    </source>
</evidence>
<keyword evidence="5" id="KW-0472">Membrane</keyword>
<evidence type="ECO:0000256" key="3">
    <source>
        <dbReference type="PROSITE-ProRule" id="PRU00221"/>
    </source>
</evidence>
<feature type="region of interest" description="Disordered" evidence="4">
    <location>
        <begin position="35"/>
        <end position="72"/>
    </location>
</feature>
<dbReference type="Gene3D" id="2.130.10.10">
    <property type="entry name" value="YVTN repeat-like/Quinoprotein amine dehydrogenase"/>
    <property type="match status" value="3"/>
</dbReference>
<keyword evidence="2" id="KW-0677">Repeat</keyword>
<dbReference type="Proteomes" id="UP000823749">
    <property type="component" value="Chromosome 1"/>
</dbReference>
<organism evidence="6 7">
    <name type="scientific">Rhododendron griersonianum</name>
    <dbReference type="NCBI Taxonomy" id="479676"/>
    <lineage>
        <taxon>Eukaryota</taxon>
        <taxon>Viridiplantae</taxon>
        <taxon>Streptophyta</taxon>
        <taxon>Embryophyta</taxon>
        <taxon>Tracheophyta</taxon>
        <taxon>Spermatophyta</taxon>
        <taxon>Magnoliopsida</taxon>
        <taxon>eudicotyledons</taxon>
        <taxon>Gunneridae</taxon>
        <taxon>Pentapetalae</taxon>
        <taxon>asterids</taxon>
        <taxon>Ericales</taxon>
        <taxon>Ericaceae</taxon>
        <taxon>Ericoideae</taxon>
        <taxon>Rhodoreae</taxon>
        <taxon>Rhododendron</taxon>
    </lineage>
</organism>
<dbReference type="InterPro" id="IPR001680">
    <property type="entry name" value="WD40_rpt"/>
</dbReference>
<evidence type="ECO:0008006" key="8">
    <source>
        <dbReference type="Google" id="ProtNLM"/>
    </source>
</evidence>
<keyword evidence="7" id="KW-1185">Reference proteome</keyword>
<feature type="transmembrane region" description="Helical" evidence="5">
    <location>
        <begin position="7"/>
        <end position="27"/>
    </location>
</feature>
<dbReference type="AlphaFoldDB" id="A0AAV6LKG1"/>
<dbReference type="PROSITE" id="PS50082">
    <property type="entry name" value="WD_REPEATS_2"/>
    <property type="match status" value="1"/>
</dbReference>